<evidence type="ECO:0000256" key="1">
    <source>
        <dbReference type="SAM" id="Phobius"/>
    </source>
</evidence>
<keyword evidence="1" id="KW-0812">Transmembrane</keyword>
<gene>
    <name evidence="2" type="ORF">NCTC9426_01801</name>
</gene>
<evidence type="ECO:0000313" key="3">
    <source>
        <dbReference type="Proteomes" id="UP000254133"/>
    </source>
</evidence>
<keyword evidence="1" id="KW-0472">Membrane</keyword>
<organism evidence="2 3">
    <name type="scientific">Moraxella bovis</name>
    <dbReference type="NCBI Taxonomy" id="476"/>
    <lineage>
        <taxon>Bacteria</taxon>
        <taxon>Pseudomonadati</taxon>
        <taxon>Pseudomonadota</taxon>
        <taxon>Gammaproteobacteria</taxon>
        <taxon>Moraxellales</taxon>
        <taxon>Moraxellaceae</taxon>
        <taxon>Moraxella</taxon>
    </lineage>
</organism>
<keyword evidence="1" id="KW-1133">Transmembrane helix</keyword>
<accession>A0A378PXR3</accession>
<feature type="transmembrane region" description="Helical" evidence="1">
    <location>
        <begin position="59"/>
        <end position="79"/>
    </location>
</feature>
<dbReference type="Proteomes" id="UP000254133">
    <property type="component" value="Unassembled WGS sequence"/>
</dbReference>
<reference evidence="2 3" key="1">
    <citation type="submission" date="2018-06" db="EMBL/GenBank/DDBJ databases">
        <authorList>
            <consortium name="Pathogen Informatics"/>
            <person name="Doyle S."/>
        </authorList>
    </citation>
    <scope>NUCLEOTIDE SEQUENCE [LARGE SCALE GENOMIC DNA]</scope>
    <source>
        <strain evidence="2 3">NCTC9426</strain>
    </source>
</reference>
<evidence type="ECO:0000313" key="2">
    <source>
        <dbReference type="EMBL" id="STY93086.1"/>
    </source>
</evidence>
<dbReference type="AlphaFoldDB" id="A0A378PXR3"/>
<feature type="transmembrane region" description="Helical" evidence="1">
    <location>
        <begin position="91"/>
        <end position="112"/>
    </location>
</feature>
<proteinExistence type="predicted"/>
<protein>
    <submittedName>
        <fullName evidence="2">Uncharacterized protein</fullName>
    </submittedName>
</protein>
<name>A0A378PXR3_MORBO</name>
<sequence>MKNEFYGNIGQLVQAGTANVSVNATGESVWQMFGRCSDDEILQIKEQVQNEIVALKHKGLQCGLSGLFVILTYAGLFYFDVYQRILGVHSVWGMGLAVLCLVAWVTTMGNAIKYDINPQIDKLKKDCECLDDILRYRKYLLSANNHSSDKDLQ</sequence>
<dbReference type="EMBL" id="UGPZ01000003">
    <property type="protein sequence ID" value="STY93086.1"/>
    <property type="molecule type" value="Genomic_DNA"/>
</dbReference>
<dbReference type="RefSeq" id="WP_115369527.1">
    <property type="nucleotide sequence ID" value="NZ_UGPZ01000003.1"/>
</dbReference>